<keyword evidence="3" id="KW-1185">Reference proteome</keyword>
<dbReference type="PANTHER" id="PTHR11106">
    <property type="entry name" value="GANGLIOSIDE INDUCED DIFFERENTIATION ASSOCIATED PROTEIN 2-RELATED"/>
    <property type="match status" value="1"/>
</dbReference>
<dbReference type="EMBL" id="JAPDOD010000002">
    <property type="protein sequence ID" value="MDA0159261.1"/>
    <property type="molecule type" value="Genomic_DNA"/>
</dbReference>
<dbReference type="InterPro" id="IPR002589">
    <property type="entry name" value="Macro_dom"/>
</dbReference>
<dbReference type="SUPFAM" id="SSF52949">
    <property type="entry name" value="Macro domain-like"/>
    <property type="match status" value="1"/>
</dbReference>
<dbReference type="InterPro" id="IPR043472">
    <property type="entry name" value="Macro_dom-like"/>
</dbReference>
<name>A0A9X3MMD3_9ACTN</name>
<dbReference type="PANTHER" id="PTHR11106:SF111">
    <property type="entry name" value="MACRO DOMAIN-CONTAINING PROTEIN"/>
    <property type="match status" value="1"/>
</dbReference>
<dbReference type="RefSeq" id="WP_270037937.1">
    <property type="nucleotide sequence ID" value="NZ_JAPDOD010000002.1"/>
</dbReference>
<evidence type="ECO:0000313" key="2">
    <source>
        <dbReference type="EMBL" id="MDA0159261.1"/>
    </source>
</evidence>
<dbReference type="Pfam" id="PF01661">
    <property type="entry name" value="Macro"/>
    <property type="match status" value="1"/>
</dbReference>
<organism evidence="2 3">
    <name type="scientific">Solirubrobacter ginsenosidimutans</name>
    <dbReference type="NCBI Taxonomy" id="490573"/>
    <lineage>
        <taxon>Bacteria</taxon>
        <taxon>Bacillati</taxon>
        <taxon>Actinomycetota</taxon>
        <taxon>Thermoleophilia</taxon>
        <taxon>Solirubrobacterales</taxon>
        <taxon>Solirubrobacteraceae</taxon>
        <taxon>Solirubrobacter</taxon>
    </lineage>
</organism>
<dbReference type="PROSITE" id="PS51154">
    <property type="entry name" value="MACRO"/>
    <property type="match status" value="1"/>
</dbReference>
<dbReference type="Gene3D" id="3.40.220.10">
    <property type="entry name" value="Leucine Aminopeptidase, subunit E, domain 1"/>
    <property type="match status" value="1"/>
</dbReference>
<evidence type="ECO:0000313" key="3">
    <source>
        <dbReference type="Proteomes" id="UP001149140"/>
    </source>
</evidence>
<sequence length="358" mass="38947">MAAEGLQRETVYEIGRARFRVGYGDLTLVTADVLVSSDDNYLSMGGGISMALARAAGADMVAHARKLIPVAAGDVAVTTAGRVKAKYLFHAVTIDLDKRIYPDARCIDTLVRRSLELADALGVRTIAYPALGTGAGGFPFEEAADVMTRALAEHLAGDTTVEEVSLVLRARGGVSESDIELFYERVVGFAALNSQSERLAGAMQRLRQVGRAAGLPLLEEQLDELERALSDERSRFATRPRSRQDIDTLERTSGLAEIADRTIEITHAAGGRRYDDRRVEAQALQTRLEGLGTQLNVHMASLNKLEIQKAKYGGVGTPLILEHQIDEIGVEIDRVRQTMEGLREQLAVLDPSPDDHGR</sequence>
<dbReference type="SMART" id="SM00506">
    <property type="entry name" value="A1pp"/>
    <property type="match status" value="1"/>
</dbReference>
<feature type="domain" description="Macro" evidence="1">
    <location>
        <begin position="6"/>
        <end position="168"/>
    </location>
</feature>
<accession>A0A9X3MMD3</accession>
<evidence type="ECO:0000259" key="1">
    <source>
        <dbReference type="PROSITE" id="PS51154"/>
    </source>
</evidence>
<gene>
    <name evidence="2" type="ORF">OM076_03200</name>
</gene>
<dbReference type="Proteomes" id="UP001149140">
    <property type="component" value="Unassembled WGS sequence"/>
</dbReference>
<comment type="caution">
    <text evidence="2">The sequence shown here is derived from an EMBL/GenBank/DDBJ whole genome shotgun (WGS) entry which is preliminary data.</text>
</comment>
<dbReference type="AlphaFoldDB" id="A0A9X3MMD3"/>
<proteinExistence type="predicted"/>
<protein>
    <submittedName>
        <fullName evidence="2">Macro domain-containing protein</fullName>
    </submittedName>
</protein>
<reference evidence="2" key="1">
    <citation type="submission" date="2022-10" db="EMBL/GenBank/DDBJ databases">
        <title>The WGS of Solirubrobacter ginsenosidimutans DSM 21036.</title>
        <authorList>
            <person name="Jiang Z."/>
        </authorList>
    </citation>
    <scope>NUCLEOTIDE SEQUENCE</scope>
    <source>
        <strain evidence="2">DSM 21036</strain>
    </source>
</reference>